<dbReference type="SUPFAM" id="SSF81901">
    <property type="entry name" value="HCP-like"/>
    <property type="match status" value="1"/>
</dbReference>
<dbReference type="InterPro" id="IPR006597">
    <property type="entry name" value="Sel1-like"/>
</dbReference>
<dbReference type="InterPro" id="IPR011990">
    <property type="entry name" value="TPR-like_helical_dom_sf"/>
</dbReference>
<protein>
    <submittedName>
        <fullName evidence="4">Lytic transglycosylase, catalytic</fullName>
    </submittedName>
</protein>
<dbReference type="PANTHER" id="PTHR37423">
    <property type="entry name" value="SOLUBLE LYTIC MUREIN TRANSGLYCOSYLASE-RELATED"/>
    <property type="match status" value="1"/>
</dbReference>
<dbReference type="Pfam" id="PF01464">
    <property type="entry name" value="SLT"/>
    <property type="match status" value="1"/>
</dbReference>
<dbReference type="SUPFAM" id="SSF53955">
    <property type="entry name" value="Lysozyme-like"/>
    <property type="match status" value="1"/>
</dbReference>
<dbReference type="eggNOG" id="COG0741">
    <property type="taxonomic scope" value="Bacteria"/>
</dbReference>
<feature type="signal peptide" evidence="2">
    <location>
        <begin position="1"/>
        <end position="29"/>
    </location>
</feature>
<dbReference type="PANTHER" id="PTHR37423:SF2">
    <property type="entry name" value="MEMBRANE-BOUND LYTIC MUREIN TRANSGLYCOSYLASE C"/>
    <property type="match status" value="1"/>
</dbReference>
<dbReference type="KEGG" id="rfr:Rfer_3765"/>
<dbReference type="SMART" id="SM00671">
    <property type="entry name" value="SEL1"/>
    <property type="match status" value="1"/>
</dbReference>
<keyword evidence="5" id="KW-1185">Reference proteome</keyword>
<gene>
    <name evidence="4" type="ordered locus">Rfer_3765</name>
</gene>
<feature type="domain" description="Transglycosylase SLT" evidence="3">
    <location>
        <begin position="195"/>
        <end position="285"/>
    </location>
</feature>
<dbReference type="eggNOG" id="COG0790">
    <property type="taxonomic scope" value="Bacteria"/>
</dbReference>
<sequence length="326" mass="35109">MTAPRTPAGVRWTATLLWLACAHTGTALAQASAPALDSAAIVDDTPPVLRKLLQQASAPESATDTPEGAWQAAVLYCQSARWGSVEAQYRLGMLYAFGQGVPENRAFAAAPFSLAASLGHAQAHQMLDTIGLTSSELPACVNQEQLPEKAPPSLFSGLPPDLAGGSRLSIEQFLLSLPPHKRWLIPLTTTLSAWYALDPRLVLSVIAVESNFNTSAQSPKAAMGLMQLIPDTAIRFNVRNAFDATQNLRGGMRYLRWLLSYYRGDIAYAAAAYNAGEGRVDRYRGVPPFPETRAYVRRVIGLYGSARHGFDENLAAASPWLVAGGR</sequence>
<dbReference type="Gene3D" id="1.25.40.10">
    <property type="entry name" value="Tetratricopeptide repeat domain"/>
    <property type="match status" value="1"/>
</dbReference>
<dbReference type="Gene3D" id="1.10.530.10">
    <property type="match status" value="1"/>
</dbReference>
<evidence type="ECO:0000256" key="2">
    <source>
        <dbReference type="SAM" id="SignalP"/>
    </source>
</evidence>
<reference evidence="5" key="1">
    <citation type="submission" date="2006-02" db="EMBL/GenBank/DDBJ databases">
        <title>Complete sequence of chromosome of Rhodoferax ferrireducens DSM 15236.</title>
        <authorList>
            <person name="Copeland A."/>
            <person name="Lucas S."/>
            <person name="Lapidus A."/>
            <person name="Barry K."/>
            <person name="Detter J.C."/>
            <person name="Glavina del Rio T."/>
            <person name="Hammon N."/>
            <person name="Israni S."/>
            <person name="Pitluck S."/>
            <person name="Brettin T."/>
            <person name="Bruce D."/>
            <person name="Han C."/>
            <person name="Tapia R."/>
            <person name="Gilna P."/>
            <person name="Kiss H."/>
            <person name="Schmutz J."/>
            <person name="Larimer F."/>
            <person name="Land M."/>
            <person name="Kyrpides N."/>
            <person name="Ivanova N."/>
            <person name="Richardson P."/>
        </authorList>
    </citation>
    <scope>NUCLEOTIDE SEQUENCE [LARGE SCALE GENOMIC DNA]</scope>
    <source>
        <strain evidence="5">ATCC BAA-621 / DSM 15236 / T118</strain>
    </source>
</reference>
<feature type="chain" id="PRO_5004200242" evidence="2">
    <location>
        <begin position="30"/>
        <end position="326"/>
    </location>
</feature>
<proteinExistence type="inferred from homology"/>
<dbReference type="EMBL" id="CP000267">
    <property type="protein sequence ID" value="ABD71465.1"/>
    <property type="molecule type" value="Genomic_DNA"/>
</dbReference>
<evidence type="ECO:0000256" key="1">
    <source>
        <dbReference type="ARBA" id="ARBA00007734"/>
    </source>
</evidence>
<dbReference type="RefSeq" id="WP_011466028.1">
    <property type="nucleotide sequence ID" value="NC_007908.1"/>
</dbReference>
<dbReference type="STRING" id="338969.Rfer_3765"/>
<evidence type="ECO:0000313" key="4">
    <source>
        <dbReference type="EMBL" id="ABD71465.1"/>
    </source>
</evidence>
<dbReference type="InterPro" id="IPR023346">
    <property type="entry name" value="Lysozyme-like_dom_sf"/>
</dbReference>
<dbReference type="Proteomes" id="UP000008332">
    <property type="component" value="Chromosome"/>
</dbReference>
<evidence type="ECO:0000259" key="3">
    <source>
        <dbReference type="Pfam" id="PF01464"/>
    </source>
</evidence>
<name>Q21RY8_ALBFT</name>
<dbReference type="InterPro" id="IPR008258">
    <property type="entry name" value="Transglycosylase_SLT_dom_1"/>
</dbReference>
<dbReference type="HOGENOM" id="CLU_065765_0_0_4"/>
<dbReference type="CDD" id="cd00254">
    <property type="entry name" value="LT-like"/>
    <property type="match status" value="1"/>
</dbReference>
<evidence type="ECO:0000313" key="5">
    <source>
        <dbReference type="Proteomes" id="UP000008332"/>
    </source>
</evidence>
<dbReference type="OrthoDB" id="9815002at2"/>
<keyword evidence="2" id="KW-0732">Signal</keyword>
<organism evidence="4 5">
    <name type="scientific">Albidiferax ferrireducens (strain ATCC BAA-621 / DSM 15236 / T118)</name>
    <name type="common">Rhodoferax ferrireducens</name>
    <dbReference type="NCBI Taxonomy" id="338969"/>
    <lineage>
        <taxon>Bacteria</taxon>
        <taxon>Pseudomonadati</taxon>
        <taxon>Pseudomonadota</taxon>
        <taxon>Betaproteobacteria</taxon>
        <taxon>Burkholderiales</taxon>
        <taxon>Comamonadaceae</taxon>
        <taxon>Rhodoferax</taxon>
    </lineage>
</organism>
<dbReference type="AlphaFoldDB" id="Q21RY8"/>
<comment type="similarity">
    <text evidence="1">Belongs to the transglycosylase Slt family.</text>
</comment>
<dbReference type="CAZy" id="GH23">
    <property type="family name" value="Glycoside Hydrolase Family 23"/>
</dbReference>
<accession>Q21RY8</accession>